<dbReference type="SUPFAM" id="SSF103378">
    <property type="entry name" value="2-methylcitrate dehydratase PrpD"/>
    <property type="match status" value="1"/>
</dbReference>
<dbReference type="Gene3D" id="3.30.1330.120">
    <property type="entry name" value="2-methylcitrate dehydratase PrpD"/>
    <property type="match status" value="1"/>
</dbReference>
<dbReference type="PANTHER" id="PTHR16943:SF8">
    <property type="entry name" value="2-METHYLCITRATE DEHYDRATASE"/>
    <property type="match status" value="1"/>
</dbReference>
<reference evidence="4 5" key="1">
    <citation type="submission" date="2009-01" db="EMBL/GenBank/DDBJ databases">
        <authorList>
            <person name="Fulton L."/>
            <person name="Clifton S."/>
            <person name="Fulton B."/>
            <person name="Xu J."/>
            <person name="Minx P."/>
            <person name="Pepin K.H."/>
            <person name="Johnson M."/>
            <person name="Bhonagiri V."/>
            <person name="Nash W.E."/>
            <person name="Mardis E.R."/>
            <person name="Wilson R.K."/>
        </authorList>
    </citation>
    <scope>NUCLEOTIDE SEQUENCE [LARGE SCALE GENOMIC DNA]</scope>
    <source>
        <strain evidence="4 5">DSM 15981</strain>
    </source>
</reference>
<gene>
    <name evidence="4" type="ORF">CLOSTASPAR_00491</name>
</gene>
<organism evidence="4 5">
    <name type="scientific">[Clostridium] asparagiforme DSM 15981</name>
    <dbReference type="NCBI Taxonomy" id="518636"/>
    <lineage>
        <taxon>Bacteria</taxon>
        <taxon>Bacillati</taxon>
        <taxon>Bacillota</taxon>
        <taxon>Clostridia</taxon>
        <taxon>Lachnospirales</taxon>
        <taxon>Lachnospiraceae</taxon>
        <taxon>Enterocloster</taxon>
    </lineage>
</organism>
<reference evidence="4 5" key="2">
    <citation type="submission" date="2009-02" db="EMBL/GenBank/DDBJ databases">
        <title>Draft genome sequence of Clostridium asparagiforme (DSM 15981).</title>
        <authorList>
            <person name="Sudarsanam P."/>
            <person name="Ley R."/>
            <person name="Guruge J."/>
            <person name="Turnbaugh P.J."/>
            <person name="Mahowald M."/>
            <person name="Liep D."/>
            <person name="Gordon J."/>
        </authorList>
    </citation>
    <scope>NUCLEOTIDE SEQUENCE [LARGE SCALE GENOMIC DNA]</scope>
    <source>
        <strain evidence="4 5">DSM 15981</strain>
    </source>
</reference>
<proteinExistence type="inferred from homology"/>
<dbReference type="Gene3D" id="1.10.4100.10">
    <property type="entry name" value="2-methylcitrate dehydratase PrpD"/>
    <property type="match status" value="1"/>
</dbReference>
<dbReference type="InterPro" id="IPR045337">
    <property type="entry name" value="MmgE_PrpD_C"/>
</dbReference>
<evidence type="ECO:0000259" key="3">
    <source>
        <dbReference type="Pfam" id="PF19305"/>
    </source>
</evidence>
<dbReference type="Pfam" id="PF19305">
    <property type="entry name" value="MmgE_PrpD_C"/>
    <property type="match status" value="1"/>
</dbReference>
<dbReference type="PANTHER" id="PTHR16943">
    <property type="entry name" value="2-METHYLCITRATE DEHYDRATASE-RELATED"/>
    <property type="match status" value="1"/>
</dbReference>
<dbReference type="Proteomes" id="UP000004756">
    <property type="component" value="Unassembled WGS sequence"/>
</dbReference>
<dbReference type="GO" id="GO:0016829">
    <property type="term" value="F:lyase activity"/>
    <property type="evidence" value="ECO:0007669"/>
    <property type="project" value="InterPro"/>
</dbReference>
<name>C0CU42_9FIRM</name>
<dbReference type="AlphaFoldDB" id="C0CU42"/>
<dbReference type="InterPro" id="IPR005656">
    <property type="entry name" value="MmgE_PrpD"/>
</dbReference>
<sequence length="499" mass="55447">MSSFGEIIGNLNIKHLVYILDLRQCTNYNVNINQTKERDMKTISERIADFTLNLTIEQIPVNVIGYGKLLLMDTFGVAMANLEAEHAQAIRRVVTENGSRPVCTLWGSADQVQVAEAVLYNAGLIHGSDYDDTHVGGIVHPSAAVVSTAICVGEAVGATGQEIYEAIIVGWEVIVRLALSAKGRFHDVGYHGTGIVSSFAAACVAGKLYKVSRDILVNALGICGSQAAGLQEFLRDGSWVKKLHPGWAAHSAVYALQLAMAGFTGAKEVFEGEFGLFKTHCGFVCGTEEFENLGTVWHTPEITFKMYPVCHMTHSFIDCVLEAREKYEVEPEEVEEIECRIEERCYHIVCEPEAAKKNPQTDYMMRFSLPYVVSVALAKGKVSPWEISMCLARDSRIGGLMNRVRCVADDGKRNPGYFPGWLKIRLRDGREFVFDQRWEKGTPQNPVDLDAVMEKFSNNLEHFYTESQMKQLAELLQSFEKMDGAQPLLKALEIEKAGI</sequence>
<evidence type="ECO:0000256" key="1">
    <source>
        <dbReference type="ARBA" id="ARBA00006174"/>
    </source>
</evidence>
<dbReference type="InterPro" id="IPR042183">
    <property type="entry name" value="MmgE/PrpD_sf_1"/>
</dbReference>
<dbReference type="InterPro" id="IPR045336">
    <property type="entry name" value="MmgE_PrpD_N"/>
</dbReference>
<dbReference type="InterPro" id="IPR036148">
    <property type="entry name" value="MmgE/PrpD_sf"/>
</dbReference>
<evidence type="ECO:0000313" key="5">
    <source>
        <dbReference type="Proteomes" id="UP000004756"/>
    </source>
</evidence>
<feature type="domain" description="MmgE/PrpD C-terminal" evidence="3">
    <location>
        <begin position="307"/>
        <end position="476"/>
    </location>
</feature>
<feature type="domain" description="MmgE/PrpD N-terminal" evidence="2">
    <location>
        <begin position="45"/>
        <end position="281"/>
    </location>
</feature>
<evidence type="ECO:0000313" key="4">
    <source>
        <dbReference type="EMBL" id="EEG57400.1"/>
    </source>
</evidence>
<dbReference type="HOGENOM" id="CLU_026574_1_1_9"/>
<dbReference type="Pfam" id="PF03972">
    <property type="entry name" value="MmgE_PrpD_N"/>
    <property type="match status" value="1"/>
</dbReference>
<comment type="caution">
    <text evidence="4">The sequence shown here is derived from an EMBL/GenBank/DDBJ whole genome shotgun (WGS) entry which is preliminary data.</text>
</comment>
<accession>C0CU42</accession>
<dbReference type="EMBL" id="ACCJ01000022">
    <property type="protein sequence ID" value="EEG57400.1"/>
    <property type="molecule type" value="Genomic_DNA"/>
</dbReference>
<dbReference type="InterPro" id="IPR042188">
    <property type="entry name" value="MmgE/PrpD_sf_2"/>
</dbReference>
<evidence type="ECO:0000259" key="2">
    <source>
        <dbReference type="Pfam" id="PF03972"/>
    </source>
</evidence>
<comment type="similarity">
    <text evidence="1">Belongs to the PrpD family.</text>
</comment>
<keyword evidence="5" id="KW-1185">Reference proteome</keyword>
<protein>
    <submittedName>
        <fullName evidence="4">MmgE/PrpD family protein</fullName>
    </submittedName>
</protein>